<dbReference type="AlphaFoldDB" id="A0A412WHK8"/>
<dbReference type="EMBL" id="QRYW01000017">
    <property type="protein sequence ID" value="RGV26725.1"/>
    <property type="molecule type" value="Genomic_DNA"/>
</dbReference>
<dbReference type="SUPFAM" id="SSF52833">
    <property type="entry name" value="Thioredoxin-like"/>
    <property type="match status" value="1"/>
</dbReference>
<proteinExistence type="predicted"/>
<gene>
    <name evidence="1" type="ORF">DWW24_09215</name>
</gene>
<dbReference type="InterPro" id="IPR036249">
    <property type="entry name" value="Thioredoxin-like_sf"/>
</dbReference>
<protein>
    <submittedName>
        <fullName evidence="1">Uncharacterized protein</fullName>
    </submittedName>
</protein>
<organism evidence="1 2">
    <name type="scientific">Odoribacter splanchnicus</name>
    <dbReference type="NCBI Taxonomy" id="28118"/>
    <lineage>
        <taxon>Bacteria</taxon>
        <taxon>Pseudomonadati</taxon>
        <taxon>Bacteroidota</taxon>
        <taxon>Bacteroidia</taxon>
        <taxon>Bacteroidales</taxon>
        <taxon>Odoribacteraceae</taxon>
        <taxon>Odoribacter</taxon>
    </lineage>
</organism>
<sequence length="186" mass="21711">MVKFFSICLVVLLLCSCHSRRKEIARIVEEWKNKEVIFPDPLLVKVQGRDTILPDFQERKYKILNYIDTSGCTECRMKLAEWQLLKQEIDSLGYDVDILFVAWVHNYDELEILQRANRCQLPFLYDPQGDMQKINQFPAEPAFQTFLLDSLNRVLLIGSPVENDKIWTLYQRSLSSLNSGIPGRNP</sequence>
<dbReference type="Proteomes" id="UP000283426">
    <property type="component" value="Unassembled WGS sequence"/>
</dbReference>
<name>A0A412WHK8_9BACT</name>
<evidence type="ECO:0000313" key="1">
    <source>
        <dbReference type="EMBL" id="RGV26725.1"/>
    </source>
</evidence>
<comment type="caution">
    <text evidence="1">The sequence shown here is derived from an EMBL/GenBank/DDBJ whole genome shotgun (WGS) entry which is preliminary data.</text>
</comment>
<reference evidence="1 2" key="1">
    <citation type="submission" date="2018-08" db="EMBL/GenBank/DDBJ databases">
        <title>A genome reference for cultivated species of the human gut microbiota.</title>
        <authorList>
            <person name="Zou Y."/>
            <person name="Xue W."/>
            <person name="Luo G."/>
        </authorList>
    </citation>
    <scope>NUCLEOTIDE SEQUENCE [LARGE SCALE GENOMIC DNA]</scope>
    <source>
        <strain evidence="1 2">AF14-6AC</strain>
    </source>
</reference>
<evidence type="ECO:0000313" key="2">
    <source>
        <dbReference type="Proteomes" id="UP000283426"/>
    </source>
</evidence>
<dbReference type="RefSeq" id="WP_013611575.1">
    <property type="nucleotide sequence ID" value="NZ_JADMSC010000001.1"/>
</dbReference>
<dbReference type="Gene3D" id="3.40.30.10">
    <property type="entry name" value="Glutaredoxin"/>
    <property type="match status" value="1"/>
</dbReference>
<accession>A0A412WHK8</accession>
<dbReference type="PROSITE" id="PS51257">
    <property type="entry name" value="PROKAR_LIPOPROTEIN"/>
    <property type="match status" value="1"/>
</dbReference>
<dbReference type="GeneID" id="61274548"/>